<evidence type="ECO:0008006" key="4">
    <source>
        <dbReference type="Google" id="ProtNLM"/>
    </source>
</evidence>
<feature type="compositionally biased region" description="Polar residues" evidence="1">
    <location>
        <begin position="590"/>
        <end position="599"/>
    </location>
</feature>
<dbReference type="SUPFAM" id="SSF81383">
    <property type="entry name" value="F-box domain"/>
    <property type="match status" value="1"/>
</dbReference>
<organism evidence="2 3">
    <name type="scientific">Microdochium trichocladiopsis</name>
    <dbReference type="NCBI Taxonomy" id="1682393"/>
    <lineage>
        <taxon>Eukaryota</taxon>
        <taxon>Fungi</taxon>
        <taxon>Dikarya</taxon>
        <taxon>Ascomycota</taxon>
        <taxon>Pezizomycotina</taxon>
        <taxon>Sordariomycetes</taxon>
        <taxon>Xylariomycetidae</taxon>
        <taxon>Xylariales</taxon>
        <taxon>Microdochiaceae</taxon>
        <taxon>Microdochium</taxon>
    </lineage>
</organism>
<dbReference type="AlphaFoldDB" id="A0A9P8YAH6"/>
<dbReference type="EMBL" id="JAGTJQ010000004">
    <property type="protein sequence ID" value="KAH7032789.1"/>
    <property type="molecule type" value="Genomic_DNA"/>
</dbReference>
<sequence length="688" mass="75076">MRKFFRRSKKSNSDVSASATSSSWKPSLGKSNKRNSYDEMERVKYRMYNGRQSQYYNPAVEHSNVRVPWLELPPRVLERIFAFVCPHASDETYENCESSAIEDACMLCDLRDLAHAGAVCRAWRRSALKVMYHSIRIDSVHYCEREIDLSEKRKRKTKFDKNGTPEDPAAARLRLLCRTLRDDPTRLGVLVQYFKTPYMIREAKSSDLARTLAVLPNLKYVDLPEGLYHDDPAYHTLRLEVQARCRDLRKMTFNGGSEASLEALGFGNIWSNLEVLELGRIQIDPTKLRYTLAMLPNLRALKVSESKIIDDDVFRYNDVLPAFPPLEELILKNVPRLTAEGLVDYLSREDSQQSLRFLFLEATGVHPATLHDVLAVAHRLETLSVVEQVETGFPTQSTPTPPLTNWALRTLRYEITASPSVGPYANVTAGYYHYLASSLFAGGMPMLSAVYVRDQSFPDLLIGLPPPVPGFGGPGQRPSSSSSMKMFNGGSLGGSPGSPGSPPGGFGLSPSGQMQQSRFSSNNPFAAPAPPFGGRSGGGGGFPGGPPMLSLSQPLEIYTKGEDDFDWATTRMDPIDADGGRGRRGRGHNRSASSTSGRPMSSYGLADIGQGWSNGAGARMSVVVGNGAGGFLAVPAGGGDNKATGANGRRGSSTSQMGPGAAAASPGREDFWPRPTSSSGRGTRDLWR</sequence>
<dbReference type="Proteomes" id="UP000756346">
    <property type="component" value="Unassembled WGS sequence"/>
</dbReference>
<dbReference type="CDD" id="cd09917">
    <property type="entry name" value="F-box_SF"/>
    <property type="match status" value="1"/>
</dbReference>
<dbReference type="Gene3D" id="1.20.1280.50">
    <property type="match status" value="1"/>
</dbReference>
<keyword evidence="3" id="KW-1185">Reference proteome</keyword>
<dbReference type="SUPFAM" id="SSF52047">
    <property type="entry name" value="RNI-like"/>
    <property type="match status" value="1"/>
</dbReference>
<name>A0A9P8YAH6_9PEZI</name>
<dbReference type="RefSeq" id="XP_046013621.1">
    <property type="nucleotide sequence ID" value="XM_046158497.1"/>
</dbReference>
<evidence type="ECO:0000256" key="1">
    <source>
        <dbReference type="SAM" id="MobiDB-lite"/>
    </source>
</evidence>
<comment type="caution">
    <text evidence="2">The sequence shown here is derived from an EMBL/GenBank/DDBJ whole genome shotgun (WGS) entry which is preliminary data.</text>
</comment>
<feature type="compositionally biased region" description="Low complexity" evidence="1">
    <location>
        <begin position="476"/>
        <end position="489"/>
    </location>
</feature>
<feature type="region of interest" description="Disordered" evidence="1">
    <location>
        <begin position="1"/>
        <end position="34"/>
    </location>
</feature>
<dbReference type="InterPro" id="IPR032675">
    <property type="entry name" value="LRR_dom_sf"/>
</dbReference>
<evidence type="ECO:0000313" key="3">
    <source>
        <dbReference type="Proteomes" id="UP000756346"/>
    </source>
</evidence>
<gene>
    <name evidence="2" type="ORF">B0I36DRAFT_361556</name>
</gene>
<dbReference type="GeneID" id="70188043"/>
<feature type="compositionally biased region" description="Gly residues" evidence="1">
    <location>
        <begin position="490"/>
        <end position="507"/>
    </location>
</feature>
<feature type="compositionally biased region" description="Polar residues" evidence="1">
    <location>
        <begin position="513"/>
        <end position="523"/>
    </location>
</feature>
<feature type="compositionally biased region" description="Low complexity" evidence="1">
    <location>
        <begin position="13"/>
        <end position="27"/>
    </location>
</feature>
<accession>A0A9P8YAH6</accession>
<proteinExistence type="predicted"/>
<dbReference type="Gene3D" id="3.80.10.10">
    <property type="entry name" value="Ribonuclease Inhibitor"/>
    <property type="match status" value="1"/>
</dbReference>
<dbReference type="OrthoDB" id="5405297at2759"/>
<feature type="region of interest" description="Disordered" evidence="1">
    <location>
        <begin position="634"/>
        <end position="688"/>
    </location>
</feature>
<feature type="compositionally biased region" description="Gly residues" evidence="1">
    <location>
        <begin position="534"/>
        <end position="543"/>
    </location>
</feature>
<evidence type="ECO:0000313" key="2">
    <source>
        <dbReference type="EMBL" id="KAH7032789.1"/>
    </source>
</evidence>
<feature type="region of interest" description="Disordered" evidence="1">
    <location>
        <begin position="468"/>
        <end position="552"/>
    </location>
</feature>
<reference evidence="2" key="1">
    <citation type="journal article" date="2021" name="Nat. Commun.">
        <title>Genetic determinants of endophytism in the Arabidopsis root mycobiome.</title>
        <authorList>
            <person name="Mesny F."/>
            <person name="Miyauchi S."/>
            <person name="Thiergart T."/>
            <person name="Pickel B."/>
            <person name="Atanasova L."/>
            <person name="Karlsson M."/>
            <person name="Huettel B."/>
            <person name="Barry K.W."/>
            <person name="Haridas S."/>
            <person name="Chen C."/>
            <person name="Bauer D."/>
            <person name="Andreopoulos W."/>
            <person name="Pangilinan J."/>
            <person name="LaButti K."/>
            <person name="Riley R."/>
            <person name="Lipzen A."/>
            <person name="Clum A."/>
            <person name="Drula E."/>
            <person name="Henrissat B."/>
            <person name="Kohler A."/>
            <person name="Grigoriev I.V."/>
            <person name="Martin F.M."/>
            <person name="Hacquard S."/>
        </authorList>
    </citation>
    <scope>NUCLEOTIDE SEQUENCE</scope>
    <source>
        <strain evidence="2">MPI-CAGE-CH-0230</strain>
    </source>
</reference>
<dbReference type="InterPro" id="IPR036047">
    <property type="entry name" value="F-box-like_dom_sf"/>
</dbReference>
<feature type="region of interest" description="Disordered" evidence="1">
    <location>
        <begin position="569"/>
        <end position="603"/>
    </location>
</feature>
<protein>
    <recommendedName>
        <fullName evidence="4">F-box domain-containing protein</fullName>
    </recommendedName>
</protein>
<feature type="compositionally biased region" description="Basic residues" evidence="1">
    <location>
        <begin position="1"/>
        <end position="10"/>
    </location>
</feature>